<dbReference type="SMART" id="SM00932">
    <property type="entry name" value="Nfu_N"/>
    <property type="match status" value="1"/>
</dbReference>
<gene>
    <name evidence="3" type="ORF">HK100_011292</name>
</gene>
<dbReference type="Proteomes" id="UP001211907">
    <property type="component" value="Unassembled WGS sequence"/>
</dbReference>
<dbReference type="GO" id="GO:0016226">
    <property type="term" value="P:iron-sulfur cluster assembly"/>
    <property type="evidence" value="ECO:0007669"/>
    <property type="project" value="InterPro"/>
</dbReference>
<dbReference type="GO" id="GO:0005506">
    <property type="term" value="F:iron ion binding"/>
    <property type="evidence" value="ECO:0007669"/>
    <property type="project" value="InterPro"/>
</dbReference>
<keyword evidence="4" id="KW-1185">Reference proteome</keyword>
<dbReference type="GO" id="GO:0051536">
    <property type="term" value="F:iron-sulfur cluster binding"/>
    <property type="evidence" value="ECO:0007669"/>
    <property type="project" value="InterPro"/>
</dbReference>
<name>A0AAD5T2D2_9FUNG</name>
<dbReference type="Gene3D" id="3.30.1370.70">
    <property type="entry name" value="Scaffold protein Nfu/NifU, N-terminal domain"/>
    <property type="match status" value="1"/>
</dbReference>
<dbReference type="AlphaFoldDB" id="A0AAD5T2D2"/>
<comment type="caution">
    <text evidence="3">The sequence shown here is derived from an EMBL/GenBank/DDBJ whole genome shotgun (WGS) entry which is preliminary data.</text>
</comment>
<dbReference type="InterPro" id="IPR001075">
    <property type="entry name" value="NIF_FeS_clus_asmbl_NifU_C"/>
</dbReference>
<organism evidence="3 4">
    <name type="scientific">Physocladia obscura</name>
    <dbReference type="NCBI Taxonomy" id="109957"/>
    <lineage>
        <taxon>Eukaryota</taxon>
        <taxon>Fungi</taxon>
        <taxon>Fungi incertae sedis</taxon>
        <taxon>Chytridiomycota</taxon>
        <taxon>Chytridiomycota incertae sedis</taxon>
        <taxon>Chytridiomycetes</taxon>
        <taxon>Chytridiales</taxon>
        <taxon>Chytriomycetaceae</taxon>
        <taxon>Physocladia</taxon>
    </lineage>
</organism>
<dbReference type="SUPFAM" id="SSF117916">
    <property type="entry name" value="Fe-S cluster assembly (FSCA) domain-like"/>
    <property type="match status" value="1"/>
</dbReference>
<dbReference type="EMBL" id="JADGJH010000681">
    <property type="protein sequence ID" value="KAJ3124292.1"/>
    <property type="molecule type" value="Genomic_DNA"/>
</dbReference>
<feature type="domain" description="Scaffold protein Nfu/NifU N-terminal" evidence="2">
    <location>
        <begin position="27"/>
        <end position="121"/>
    </location>
</feature>
<comment type="similarity">
    <text evidence="1">Belongs to the NifU family.</text>
</comment>
<evidence type="ECO:0000256" key="1">
    <source>
        <dbReference type="ARBA" id="ARBA00006420"/>
    </source>
</evidence>
<dbReference type="GO" id="GO:0005739">
    <property type="term" value="C:mitochondrion"/>
    <property type="evidence" value="ECO:0007669"/>
    <property type="project" value="TreeGrafter"/>
</dbReference>
<protein>
    <recommendedName>
        <fullName evidence="2">Scaffold protein Nfu/NifU N-terminal domain-containing protein</fullName>
    </recommendedName>
</protein>
<accession>A0AAD5T2D2</accession>
<proteinExistence type="inferred from homology"/>
<dbReference type="Pfam" id="PF01106">
    <property type="entry name" value="NifU"/>
    <property type="match status" value="1"/>
</dbReference>
<dbReference type="PIRSF" id="PIRSF036773">
    <property type="entry name" value="HIRIP5"/>
    <property type="match status" value="1"/>
</dbReference>
<evidence type="ECO:0000259" key="2">
    <source>
        <dbReference type="SMART" id="SM00932"/>
    </source>
</evidence>
<dbReference type="InterPro" id="IPR036498">
    <property type="entry name" value="Nfu/NifU_N_sf"/>
</dbReference>
<evidence type="ECO:0000313" key="4">
    <source>
        <dbReference type="Proteomes" id="UP001211907"/>
    </source>
</evidence>
<dbReference type="PANTHER" id="PTHR11178:SF1">
    <property type="entry name" value="NFU1 IRON-SULFUR CLUSTER SCAFFOLD HOMOLOG, MITOCHONDRIAL"/>
    <property type="match status" value="1"/>
</dbReference>
<dbReference type="PANTHER" id="PTHR11178">
    <property type="entry name" value="IRON-SULFUR CLUSTER SCAFFOLD PROTEIN NFU-RELATED"/>
    <property type="match status" value="1"/>
</dbReference>
<sequence>MFGRLARLGATGGAGVRLVVGSRGMFIQTTATPNAQALKFSPGAAVVAGSDGTTSVGTVEFTSARAALGRSPLASRLFGVDGVRHVLLGGDFVTVTKDETAEWPLLKPDIYAAIMDHYATGQPAVAAAAAAAAAGSDADANAAAGETDADSDVVALIKELLDSRIRPTIQDDGGDVEFVAFDTATGTVSLRLKGACRSCDSSVITLKNGIENMLMHYVPDVRSVVQAYDELDGISQSEFDKLEKSLKSPLLQ</sequence>
<dbReference type="SUPFAM" id="SSF110836">
    <property type="entry name" value="Hypothetical protein SAV1430"/>
    <property type="match status" value="1"/>
</dbReference>
<dbReference type="Gene3D" id="3.30.300.130">
    <property type="entry name" value="Fe-S cluster assembly (FSCA)"/>
    <property type="match status" value="1"/>
</dbReference>
<dbReference type="InterPro" id="IPR034904">
    <property type="entry name" value="FSCA_dom_sf"/>
</dbReference>
<dbReference type="InterPro" id="IPR035433">
    <property type="entry name" value="NFU1-like"/>
</dbReference>
<reference evidence="3" key="1">
    <citation type="submission" date="2020-05" db="EMBL/GenBank/DDBJ databases">
        <title>Phylogenomic resolution of chytrid fungi.</title>
        <authorList>
            <person name="Stajich J.E."/>
            <person name="Amses K."/>
            <person name="Simmons R."/>
            <person name="Seto K."/>
            <person name="Myers J."/>
            <person name="Bonds A."/>
            <person name="Quandt C.A."/>
            <person name="Barry K."/>
            <person name="Liu P."/>
            <person name="Grigoriev I."/>
            <person name="Longcore J.E."/>
            <person name="James T.Y."/>
        </authorList>
    </citation>
    <scope>NUCLEOTIDE SEQUENCE</scope>
    <source>
        <strain evidence="3">JEL0513</strain>
    </source>
</reference>
<dbReference type="InterPro" id="IPR014824">
    <property type="entry name" value="Nfu/NifU_N"/>
</dbReference>
<evidence type="ECO:0000313" key="3">
    <source>
        <dbReference type="EMBL" id="KAJ3124292.1"/>
    </source>
</evidence>
<dbReference type="FunFam" id="3.30.300.130:FF:000001">
    <property type="entry name" value="NFU1 iron-sulfur cluster scaffold"/>
    <property type="match status" value="1"/>
</dbReference>
<dbReference type="Pfam" id="PF08712">
    <property type="entry name" value="Nfu_N"/>
    <property type="match status" value="1"/>
</dbReference>